<accession>A0ABM4CXP9</accession>
<dbReference type="InterPro" id="IPR036872">
    <property type="entry name" value="CH_dom_sf"/>
</dbReference>
<protein>
    <recommendedName>
        <fullName evidence="6">Calponin</fullName>
    </recommendedName>
</protein>
<keyword evidence="4 6" id="KW-0009">Actin-binding</keyword>
<evidence type="ECO:0000256" key="2">
    <source>
        <dbReference type="ARBA" id="ARBA00022737"/>
    </source>
</evidence>
<dbReference type="PROSITE" id="PS51122">
    <property type="entry name" value="CALPONIN_2"/>
    <property type="match status" value="1"/>
</dbReference>
<evidence type="ECO:0000313" key="8">
    <source>
        <dbReference type="Proteomes" id="UP001652625"/>
    </source>
</evidence>
<dbReference type="Proteomes" id="UP001652625">
    <property type="component" value="Chromosome 11"/>
</dbReference>
<dbReference type="PROSITE" id="PS50021">
    <property type="entry name" value="CH"/>
    <property type="match status" value="1"/>
</dbReference>
<comment type="similarity">
    <text evidence="1 6">Belongs to the calponin family.</text>
</comment>
<dbReference type="PRINTS" id="PR00888">
    <property type="entry name" value="SM22CALPONIN"/>
</dbReference>
<evidence type="ECO:0000256" key="4">
    <source>
        <dbReference type="ARBA" id="ARBA00023203"/>
    </source>
</evidence>
<dbReference type="Pfam" id="PF00307">
    <property type="entry name" value="CH"/>
    <property type="match status" value="1"/>
</dbReference>
<dbReference type="InterPro" id="IPR001715">
    <property type="entry name" value="CH_dom"/>
</dbReference>
<evidence type="ECO:0000256" key="1">
    <source>
        <dbReference type="ARBA" id="ARBA00009631"/>
    </source>
</evidence>
<evidence type="ECO:0000313" key="9">
    <source>
        <dbReference type="RefSeq" id="XP_065666719.1"/>
    </source>
</evidence>
<name>A0ABM4CXP9_HYDVU</name>
<comment type="function">
    <text evidence="5 6">Thin filament-associated protein that is implicated in the regulation and modulation of smooth muscle contraction. It is capable of binding to actin, calmodulin and tropomyosin. The interaction of calponin with actin inhibits the actomyosin Mg-ATPase activity.</text>
</comment>
<proteinExistence type="inferred from homology"/>
<dbReference type="PRINTS" id="PR00889">
    <property type="entry name" value="CALPONIN"/>
</dbReference>
<dbReference type="GeneID" id="100209159"/>
<keyword evidence="8" id="KW-1185">Reference proteome</keyword>
<keyword evidence="3 6" id="KW-0112">Calmodulin-binding</keyword>
<dbReference type="PANTHER" id="PTHR47385">
    <property type="entry name" value="CALPONIN"/>
    <property type="match status" value="1"/>
</dbReference>
<dbReference type="InterPro" id="IPR050606">
    <property type="entry name" value="Calponin-like"/>
</dbReference>
<evidence type="ECO:0000256" key="3">
    <source>
        <dbReference type="ARBA" id="ARBA00022860"/>
    </source>
</evidence>
<gene>
    <name evidence="9" type="primary">LOC100209159</name>
</gene>
<dbReference type="RefSeq" id="XP_065666719.1">
    <property type="nucleotide sequence ID" value="XM_065810647.1"/>
</dbReference>
<dbReference type="InterPro" id="IPR000557">
    <property type="entry name" value="Calponin_repeat"/>
</dbReference>
<dbReference type="RefSeq" id="XP_002158860.1">
    <property type="nucleotide sequence ID" value="XM_002158824.5"/>
</dbReference>
<dbReference type="InterPro" id="IPR001997">
    <property type="entry name" value="Calponin/LIMCH1"/>
</dbReference>
<dbReference type="Gene3D" id="1.10.418.10">
    <property type="entry name" value="Calponin-like domain"/>
    <property type="match status" value="1"/>
</dbReference>
<evidence type="ECO:0000256" key="6">
    <source>
        <dbReference type="RuleBase" id="RU361224"/>
    </source>
</evidence>
<sequence>MATRPKGFGMTAELAAKKAAKFDLHLANEAFDWIKEVLRFAGGEGAALADTIEPIEKDKDVQTYLKDGVILCHLINAIKPGSVKKINDSKMAFKQMENISNFLTACEKVGIKPLDLFQTVDVYEGTNINQVINGIFAIGRKAHRLYDGPALGPEEATENKREFTEEQLRAGEGVIGLQAGSNKGASQAGQNFGKTRAIID</sequence>
<keyword evidence="2" id="KW-0677">Repeat</keyword>
<reference evidence="9" key="1">
    <citation type="submission" date="2025-08" db="UniProtKB">
        <authorList>
            <consortium name="RefSeq"/>
        </authorList>
    </citation>
    <scope>IDENTIFICATION</scope>
</reference>
<feature type="domain" description="Calponin-homology (CH)" evidence="7">
    <location>
        <begin position="24"/>
        <end position="142"/>
    </location>
</feature>
<evidence type="ECO:0000259" key="7">
    <source>
        <dbReference type="PROSITE" id="PS50021"/>
    </source>
</evidence>
<dbReference type="InterPro" id="IPR003096">
    <property type="entry name" value="SM22_calponin"/>
</dbReference>
<dbReference type="SUPFAM" id="SSF47576">
    <property type="entry name" value="Calponin-homology domain, CH-domain"/>
    <property type="match status" value="1"/>
</dbReference>
<dbReference type="PROSITE" id="PS01052">
    <property type="entry name" value="CALPONIN_1"/>
    <property type="match status" value="1"/>
</dbReference>
<evidence type="ECO:0000256" key="5">
    <source>
        <dbReference type="ARBA" id="ARBA00025109"/>
    </source>
</evidence>
<dbReference type="SMART" id="SM00033">
    <property type="entry name" value="CH"/>
    <property type="match status" value="1"/>
</dbReference>
<organism evidence="8 9">
    <name type="scientific">Hydra vulgaris</name>
    <name type="common">Hydra</name>
    <name type="synonym">Hydra attenuata</name>
    <dbReference type="NCBI Taxonomy" id="6087"/>
    <lineage>
        <taxon>Eukaryota</taxon>
        <taxon>Metazoa</taxon>
        <taxon>Cnidaria</taxon>
        <taxon>Hydrozoa</taxon>
        <taxon>Hydroidolina</taxon>
        <taxon>Anthoathecata</taxon>
        <taxon>Aplanulata</taxon>
        <taxon>Hydridae</taxon>
        <taxon>Hydra</taxon>
    </lineage>
</organism>
<dbReference type="Pfam" id="PF00402">
    <property type="entry name" value="Calponin"/>
    <property type="match status" value="1"/>
</dbReference>
<dbReference type="PANTHER" id="PTHR47385:SF14">
    <property type="entry name" value="TRANSGELIN"/>
    <property type="match status" value="1"/>
</dbReference>